<protein>
    <submittedName>
        <fullName evidence="2">Uncharacterized protein</fullName>
    </submittedName>
</protein>
<name>A0A0A9GE46_ARUDO</name>
<keyword evidence="1" id="KW-0812">Transmembrane</keyword>
<evidence type="ECO:0000256" key="1">
    <source>
        <dbReference type="SAM" id="Phobius"/>
    </source>
</evidence>
<accession>A0A0A9GE46</accession>
<evidence type="ECO:0000313" key="2">
    <source>
        <dbReference type="EMBL" id="JAE22767.1"/>
    </source>
</evidence>
<keyword evidence="1" id="KW-1133">Transmembrane helix</keyword>
<keyword evidence="1" id="KW-0472">Membrane</keyword>
<reference evidence="2" key="1">
    <citation type="submission" date="2014-09" db="EMBL/GenBank/DDBJ databases">
        <authorList>
            <person name="Magalhaes I.L.F."/>
            <person name="Oliveira U."/>
            <person name="Santos F.R."/>
            <person name="Vidigal T.H.D.A."/>
            <person name="Brescovit A.D."/>
            <person name="Santos A.J."/>
        </authorList>
    </citation>
    <scope>NUCLEOTIDE SEQUENCE</scope>
    <source>
        <tissue evidence="2">Shoot tissue taken approximately 20 cm above the soil surface</tissue>
    </source>
</reference>
<proteinExistence type="predicted"/>
<sequence length="93" mass="10934">MFPIFIQPQDGSPSQFHLFIIKIQIKMLFILTMLMIMFLIPFLLLQNLVLLDFLLSRIHLILIVMMLYKLNSLQLSCKVLNLLRILLHGLLLI</sequence>
<reference evidence="2" key="2">
    <citation type="journal article" date="2015" name="Data Brief">
        <title>Shoot transcriptome of the giant reed, Arundo donax.</title>
        <authorList>
            <person name="Barrero R.A."/>
            <person name="Guerrero F.D."/>
            <person name="Moolhuijzen P."/>
            <person name="Goolsby J.A."/>
            <person name="Tidwell J."/>
            <person name="Bellgard S.E."/>
            <person name="Bellgard M.I."/>
        </authorList>
    </citation>
    <scope>NUCLEOTIDE SEQUENCE</scope>
    <source>
        <tissue evidence="2">Shoot tissue taken approximately 20 cm above the soil surface</tissue>
    </source>
</reference>
<dbReference type="AlphaFoldDB" id="A0A0A9GE46"/>
<organism evidence="2">
    <name type="scientific">Arundo donax</name>
    <name type="common">Giant reed</name>
    <name type="synonym">Donax arundinaceus</name>
    <dbReference type="NCBI Taxonomy" id="35708"/>
    <lineage>
        <taxon>Eukaryota</taxon>
        <taxon>Viridiplantae</taxon>
        <taxon>Streptophyta</taxon>
        <taxon>Embryophyta</taxon>
        <taxon>Tracheophyta</taxon>
        <taxon>Spermatophyta</taxon>
        <taxon>Magnoliopsida</taxon>
        <taxon>Liliopsida</taxon>
        <taxon>Poales</taxon>
        <taxon>Poaceae</taxon>
        <taxon>PACMAD clade</taxon>
        <taxon>Arundinoideae</taxon>
        <taxon>Arundineae</taxon>
        <taxon>Arundo</taxon>
    </lineage>
</organism>
<feature type="transmembrane region" description="Helical" evidence="1">
    <location>
        <begin position="27"/>
        <end position="44"/>
    </location>
</feature>
<dbReference type="EMBL" id="GBRH01175129">
    <property type="protein sequence ID" value="JAE22767.1"/>
    <property type="molecule type" value="Transcribed_RNA"/>
</dbReference>